<dbReference type="OrthoDB" id="9803274at2"/>
<reference evidence="2" key="2">
    <citation type="journal article" date="2016" name="Int. J. Syst. Evol. Microbiol.">
        <title>Caldimicrobium thiodismutans sp. nov., a sulfur-disproportionating bacterium isolated from a hot spring.</title>
        <authorList>
            <person name="Kojima H."/>
            <person name="Umezawa K."/>
            <person name="Fukui M."/>
        </authorList>
    </citation>
    <scope>NUCLEOTIDE SEQUENCE [LARGE SCALE GENOMIC DNA]</scope>
    <source>
        <strain evidence="2">TF1</strain>
    </source>
</reference>
<dbReference type="RefSeq" id="WP_068514959.1">
    <property type="nucleotide sequence ID" value="NZ_AP014945.1"/>
</dbReference>
<gene>
    <name evidence="1" type="ORF">THC_1276</name>
</gene>
<dbReference type="KEGG" id="cthi:THC_1276"/>
<dbReference type="STRING" id="1653476.THC_1276"/>
<keyword evidence="2" id="KW-1185">Reference proteome</keyword>
<proteinExistence type="predicted"/>
<name>A0A0U5AI98_9BACT</name>
<reference evidence="1 2" key="1">
    <citation type="journal article" date="2016" name="Int. J. Syst. Evol. Microbiol.">
        <title>Caldimicrobium thiodismutans sp. nov., a sulfur-disproportionating bacterium isolated from a hot spring, and emended description of the genus Caldimicrobium.</title>
        <authorList>
            <person name="Kojima H."/>
            <person name="Umezawa K."/>
            <person name="Fukui M."/>
        </authorList>
    </citation>
    <scope>NUCLEOTIDE SEQUENCE [LARGE SCALE GENOMIC DNA]</scope>
    <source>
        <strain evidence="1 2">TF1</strain>
    </source>
</reference>
<dbReference type="AlphaFoldDB" id="A0A0U5AI98"/>
<evidence type="ECO:0000313" key="1">
    <source>
        <dbReference type="EMBL" id="BAU23644.1"/>
    </source>
</evidence>
<evidence type="ECO:0000313" key="2">
    <source>
        <dbReference type="Proteomes" id="UP000068196"/>
    </source>
</evidence>
<protein>
    <submittedName>
        <fullName evidence="1">Uncharacterized protein</fullName>
    </submittedName>
</protein>
<sequence length="97" mass="11382">MKSFRSEKDLRLFVKKFFKENLKGLPEMAKIEIEVYSLNPPSVKLYFPFYSEGNFLRAFEVDFLLAELYNLGIKGSLFYQDDLGERELNEFSCACSQ</sequence>
<dbReference type="EMBL" id="AP014945">
    <property type="protein sequence ID" value="BAU23644.1"/>
    <property type="molecule type" value="Genomic_DNA"/>
</dbReference>
<organism evidence="1 2">
    <name type="scientific">Caldimicrobium thiodismutans</name>
    <dbReference type="NCBI Taxonomy" id="1653476"/>
    <lineage>
        <taxon>Bacteria</taxon>
        <taxon>Pseudomonadati</taxon>
        <taxon>Thermodesulfobacteriota</taxon>
        <taxon>Thermodesulfobacteria</taxon>
        <taxon>Thermodesulfobacteriales</taxon>
        <taxon>Thermodesulfobacteriaceae</taxon>
        <taxon>Caldimicrobium</taxon>
    </lineage>
</organism>
<accession>A0A0U5AI98</accession>
<dbReference type="Proteomes" id="UP000068196">
    <property type="component" value="Chromosome"/>
</dbReference>